<dbReference type="Pfam" id="PF04157">
    <property type="entry name" value="EAP30"/>
    <property type="match status" value="1"/>
</dbReference>
<gene>
    <name evidence="1" type="ORF">NEOLEDRAFT_1143101</name>
</gene>
<evidence type="ECO:0000313" key="2">
    <source>
        <dbReference type="Proteomes" id="UP000076761"/>
    </source>
</evidence>
<keyword evidence="2" id="KW-1185">Reference proteome</keyword>
<dbReference type="InterPro" id="IPR040608">
    <property type="entry name" value="Snf8/Vps36"/>
</dbReference>
<dbReference type="Gene3D" id="6.10.140.180">
    <property type="match status" value="1"/>
</dbReference>
<protein>
    <submittedName>
        <fullName evidence="1">Uncharacterized protein</fullName>
    </submittedName>
</protein>
<dbReference type="STRING" id="1314782.A0A165MRH7"/>
<reference evidence="1 2" key="1">
    <citation type="journal article" date="2016" name="Mol. Biol. Evol.">
        <title>Comparative Genomics of Early-Diverging Mushroom-Forming Fungi Provides Insights into the Origins of Lignocellulose Decay Capabilities.</title>
        <authorList>
            <person name="Nagy L.G."/>
            <person name="Riley R."/>
            <person name="Tritt A."/>
            <person name="Adam C."/>
            <person name="Daum C."/>
            <person name="Floudas D."/>
            <person name="Sun H."/>
            <person name="Yadav J.S."/>
            <person name="Pangilinan J."/>
            <person name="Larsson K.H."/>
            <person name="Matsuura K."/>
            <person name="Barry K."/>
            <person name="Labutti K."/>
            <person name="Kuo R."/>
            <person name="Ohm R.A."/>
            <person name="Bhattacharya S.S."/>
            <person name="Shirouzu T."/>
            <person name="Yoshinaga Y."/>
            <person name="Martin F.M."/>
            <person name="Grigoriev I.V."/>
            <person name="Hibbett D.S."/>
        </authorList>
    </citation>
    <scope>NUCLEOTIDE SEQUENCE [LARGE SCALE GENOMIC DNA]</scope>
    <source>
        <strain evidence="1 2">HHB14362 ss-1</strain>
    </source>
</reference>
<proteinExistence type="predicted"/>
<dbReference type="EMBL" id="KV425666">
    <property type="protein sequence ID" value="KZT18677.1"/>
    <property type="molecule type" value="Genomic_DNA"/>
</dbReference>
<dbReference type="AlphaFoldDB" id="A0A165MRH7"/>
<dbReference type="Proteomes" id="UP000076761">
    <property type="component" value="Unassembled WGS sequence"/>
</dbReference>
<organism evidence="1 2">
    <name type="scientific">Neolentinus lepideus HHB14362 ss-1</name>
    <dbReference type="NCBI Taxonomy" id="1314782"/>
    <lineage>
        <taxon>Eukaryota</taxon>
        <taxon>Fungi</taxon>
        <taxon>Dikarya</taxon>
        <taxon>Basidiomycota</taxon>
        <taxon>Agaricomycotina</taxon>
        <taxon>Agaricomycetes</taxon>
        <taxon>Gloeophyllales</taxon>
        <taxon>Gloeophyllaceae</taxon>
        <taxon>Neolentinus</taxon>
    </lineage>
</organism>
<dbReference type="InParanoid" id="A0A165MRH7"/>
<sequence length="81" mass="8972">MHRVGGGIAALELHQQAQRSFAELSSEISQTQITNLQSQFSQFRTALAHFASTHRDKIAKRPVVAPGIPADVHVHRRRSSC</sequence>
<dbReference type="OrthoDB" id="283883at2759"/>
<accession>A0A165MRH7</accession>
<evidence type="ECO:0000313" key="1">
    <source>
        <dbReference type="EMBL" id="KZT18677.1"/>
    </source>
</evidence>
<name>A0A165MRH7_9AGAM</name>